<sequence length="344" mass="38800">MLTDRQLFILQAIVDGYIHSAEPVGSRSLSKQSGMSYSPATLRNEMADLEEMGFLEKPHSSSGRIPSERGYRHYVDHLLLPHQLSSREIHDLRSLFARKVMETEQVVKQSATILSELTSYASIVLGPEIFESKLKQVQIIPLNDRTAVAILVTDTGHVENHTVSLPEALKSSDLEKIANILNDRLRGVPLYQLQNKITTEVAGLLRQHVTNYREALSFTEETLQKSSEEKVYYGGKANLLSQPEFKDVDKVRMIFELLEEDHTMHELLKPEQSGLMIRIGQENANQAFEDCSIISASYSFNGNPVGTISIVGPTRMEYPRVIGLIEHLSRDLSKVLTNLYTDLY</sequence>
<dbReference type="PANTHER" id="PTHR34824:SF1">
    <property type="entry name" value="HEAT-INDUCIBLE TRANSCRIPTION REPRESSOR HRCA"/>
    <property type="match status" value="1"/>
</dbReference>
<evidence type="ECO:0000256" key="2">
    <source>
        <dbReference type="ARBA" id="ARBA00023015"/>
    </source>
</evidence>
<organism evidence="7 8">
    <name type="scientific">Salibacterium qingdaonense</name>
    <dbReference type="NCBI Taxonomy" id="266892"/>
    <lineage>
        <taxon>Bacteria</taxon>
        <taxon>Bacillati</taxon>
        <taxon>Bacillota</taxon>
        <taxon>Bacilli</taxon>
        <taxon>Bacillales</taxon>
        <taxon>Bacillaceae</taxon>
    </lineage>
</organism>
<protein>
    <recommendedName>
        <fullName evidence="5">Heat-inducible transcription repressor HrcA</fullName>
    </recommendedName>
</protein>
<dbReference type="Gene3D" id="1.10.10.10">
    <property type="entry name" value="Winged helix-like DNA-binding domain superfamily/Winged helix DNA-binding domain"/>
    <property type="match status" value="1"/>
</dbReference>
<dbReference type="InterPro" id="IPR023120">
    <property type="entry name" value="WHTH_transcript_rep_HrcA_IDD"/>
</dbReference>
<dbReference type="NCBIfam" id="TIGR00331">
    <property type="entry name" value="hrcA"/>
    <property type="match status" value="1"/>
</dbReference>
<dbReference type="OrthoDB" id="9783139at2"/>
<dbReference type="SUPFAM" id="SSF55781">
    <property type="entry name" value="GAF domain-like"/>
    <property type="match status" value="1"/>
</dbReference>
<dbReference type="InterPro" id="IPR036388">
    <property type="entry name" value="WH-like_DNA-bd_sf"/>
</dbReference>
<evidence type="ECO:0000256" key="3">
    <source>
        <dbReference type="ARBA" id="ARBA00023016"/>
    </source>
</evidence>
<evidence type="ECO:0000256" key="5">
    <source>
        <dbReference type="HAMAP-Rule" id="MF_00081"/>
    </source>
</evidence>
<dbReference type="STRING" id="266892.SAMN04488054_103164"/>
<dbReference type="AlphaFoldDB" id="A0A1I4JHE7"/>
<dbReference type="SUPFAM" id="SSF46785">
    <property type="entry name" value="Winged helix' DNA-binding domain"/>
    <property type="match status" value="1"/>
</dbReference>
<comment type="function">
    <text evidence="5">Negative regulator of class I heat shock genes (grpE-dnaK-dnaJ and groELS operons). Prevents heat-shock induction of these operons.</text>
</comment>
<dbReference type="InterPro" id="IPR021153">
    <property type="entry name" value="HrcA_C"/>
</dbReference>
<dbReference type="InterPro" id="IPR002571">
    <property type="entry name" value="HrcA"/>
</dbReference>
<keyword evidence="3 5" id="KW-0346">Stress response</keyword>
<evidence type="ECO:0000313" key="7">
    <source>
        <dbReference type="EMBL" id="SFL65982.1"/>
    </source>
</evidence>
<dbReference type="Gene3D" id="3.30.450.40">
    <property type="match status" value="1"/>
</dbReference>
<reference evidence="7 8" key="1">
    <citation type="submission" date="2016-10" db="EMBL/GenBank/DDBJ databases">
        <authorList>
            <person name="de Groot N.N."/>
        </authorList>
    </citation>
    <scope>NUCLEOTIDE SEQUENCE [LARGE SCALE GENOMIC DNA]</scope>
    <source>
        <strain evidence="7 8">CGMCC 1.6134</strain>
    </source>
</reference>
<feature type="domain" description="Heat-inducible transcription repressor HrcA C-terminal" evidence="6">
    <location>
        <begin position="104"/>
        <end position="322"/>
    </location>
</feature>
<dbReference type="GO" id="GO:0045892">
    <property type="term" value="P:negative regulation of DNA-templated transcription"/>
    <property type="evidence" value="ECO:0007669"/>
    <property type="project" value="UniProtKB-UniRule"/>
</dbReference>
<evidence type="ECO:0000256" key="4">
    <source>
        <dbReference type="ARBA" id="ARBA00023163"/>
    </source>
</evidence>
<keyword evidence="2 5" id="KW-0805">Transcription regulation</keyword>
<evidence type="ECO:0000256" key="1">
    <source>
        <dbReference type="ARBA" id="ARBA00022491"/>
    </source>
</evidence>
<evidence type="ECO:0000313" key="8">
    <source>
        <dbReference type="Proteomes" id="UP000199668"/>
    </source>
</evidence>
<dbReference type="GO" id="GO:0003677">
    <property type="term" value="F:DNA binding"/>
    <property type="evidence" value="ECO:0007669"/>
    <property type="project" value="InterPro"/>
</dbReference>
<dbReference type="PIRSF" id="PIRSF005485">
    <property type="entry name" value="HrcA"/>
    <property type="match status" value="1"/>
</dbReference>
<gene>
    <name evidence="5" type="primary">hrcA</name>
    <name evidence="7" type="ORF">SAMN04488054_103164</name>
</gene>
<dbReference type="InterPro" id="IPR036390">
    <property type="entry name" value="WH_DNA-bd_sf"/>
</dbReference>
<comment type="similarity">
    <text evidence="5">Belongs to the HrcA family.</text>
</comment>
<name>A0A1I4JHE7_9BACI</name>
<dbReference type="InterPro" id="IPR029016">
    <property type="entry name" value="GAF-like_dom_sf"/>
</dbReference>
<keyword evidence="4 5" id="KW-0804">Transcription</keyword>
<dbReference type="RefSeq" id="WP_090925723.1">
    <property type="nucleotide sequence ID" value="NZ_FOTY01000003.1"/>
</dbReference>
<dbReference type="Proteomes" id="UP000199668">
    <property type="component" value="Unassembled WGS sequence"/>
</dbReference>
<dbReference type="EMBL" id="FOTY01000003">
    <property type="protein sequence ID" value="SFL65982.1"/>
    <property type="molecule type" value="Genomic_DNA"/>
</dbReference>
<accession>A0A1I4JHE7</accession>
<dbReference type="HAMAP" id="MF_00081">
    <property type="entry name" value="HrcA"/>
    <property type="match status" value="1"/>
</dbReference>
<dbReference type="Gene3D" id="3.30.390.60">
    <property type="entry name" value="Heat-inducible transcription repressor hrca homolog, domain 3"/>
    <property type="match status" value="1"/>
</dbReference>
<proteinExistence type="inferred from homology"/>
<dbReference type="PANTHER" id="PTHR34824">
    <property type="entry name" value="HEAT-INDUCIBLE TRANSCRIPTION REPRESSOR HRCA"/>
    <property type="match status" value="1"/>
</dbReference>
<dbReference type="Pfam" id="PF01628">
    <property type="entry name" value="HrcA"/>
    <property type="match status" value="1"/>
</dbReference>
<evidence type="ECO:0000259" key="6">
    <source>
        <dbReference type="Pfam" id="PF01628"/>
    </source>
</evidence>
<keyword evidence="1 5" id="KW-0678">Repressor</keyword>
<keyword evidence="8" id="KW-1185">Reference proteome</keyword>